<keyword evidence="2" id="KW-1185">Reference proteome</keyword>
<dbReference type="AlphaFoldDB" id="A0A7C9MK60"/>
<accession>A0A7C9MK60</accession>
<name>A0A7C9MK60_9BACT</name>
<organism evidence="1 2">
    <name type="scientific">Solidesulfovibrio aerotolerans</name>
    <dbReference type="NCBI Taxonomy" id="295255"/>
    <lineage>
        <taxon>Bacteria</taxon>
        <taxon>Pseudomonadati</taxon>
        <taxon>Thermodesulfobacteriota</taxon>
        <taxon>Desulfovibrionia</taxon>
        <taxon>Desulfovibrionales</taxon>
        <taxon>Desulfovibrionaceae</taxon>
        <taxon>Solidesulfovibrio</taxon>
    </lineage>
</organism>
<sequence>MWMWIRAKWRAVADWRQKARELHPETFRAMAGELAEMAAVAAKIRPEEQAFLLKIRHIRQEMLDLQEMTARPEFRLLTPKKRQELRESLLSSRRQLLKTLSEAPVVTTTRQ</sequence>
<gene>
    <name evidence="1" type="ORF">GTA51_14865</name>
</gene>
<protein>
    <submittedName>
        <fullName evidence="1">Uncharacterized protein</fullName>
    </submittedName>
</protein>
<dbReference type="Proteomes" id="UP000482487">
    <property type="component" value="Unassembled WGS sequence"/>
</dbReference>
<evidence type="ECO:0000313" key="1">
    <source>
        <dbReference type="EMBL" id="MYL84408.1"/>
    </source>
</evidence>
<dbReference type="EMBL" id="WVUD01000031">
    <property type="protein sequence ID" value="MYL84408.1"/>
    <property type="molecule type" value="Genomic_DNA"/>
</dbReference>
<proteinExistence type="predicted"/>
<dbReference type="OrthoDB" id="5459697at2"/>
<dbReference type="RefSeq" id="WP_160962410.1">
    <property type="nucleotide sequence ID" value="NZ_WVUD01000031.1"/>
</dbReference>
<reference evidence="1 2" key="1">
    <citation type="submission" date="2020-01" db="EMBL/GenBank/DDBJ databases">
        <title>Genome sequence of Desulfovibrio aerotolerans DSM 16695(T).</title>
        <authorList>
            <person name="Karnachuk O."/>
            <person name="Avakyan M."/>
            <person name="Mardanov A."/>
            <person name="Kadnikov V."/>
            <person name="Ravin N."/>
        </authorList>
    </citation>
    <scope>NUCLEOTIDE SEQUENCE [LARGE SCALE GENOMIC DNA]</scope>
    <source>
        <strain evidence="1 2">DSM 16695</strain>
    </source>
</reference>
<evidence type="ECO:0000313" key="2">
    <source>
        <dbReference type="Proteomes" id="UP000482487"/>
    </source>
</evidence>
<comment type="caution">
    <text evidence="1">The sequence shown here is derived from an EMBL/GenBank/DDBJ whole genome shotgun (WGS) entry which is preliminary data.</text>
</comment>